<dbReference type="EMBL" id="FXWK01000002">
    <property type="protein sequence ID" value="SMQ85551.1"/>
    <property type="molecule type" value="Genomic_DNA"/>
</dbReference>
<sequence length="408" mass="45340">MSRTRISKERQDWKIDQEAMRFLKRAEELRKPGENMVEALIREAGSPAPIIGSSLRNYRHSYKRALKIVGSSNIDADFALLNEQLETRRALRREIGKRTSAKKHKDVTQKEAKATFIFLKASALKHESRTAMAAALFTCVMPHVALRPIELLTADVFGDEIRVMNAKAKPGQLRYRRISLKRFAPTFIEAVRWLCILTQSAVPDDPDLDAQKMIDAWYSRLAECLAYASEKAGGRRLAPYSFRHCGIATWKNSGFSQAEIAALAGHLNLDTANKHYAGASKGWRMGAAVALPVSSEPVVATADADAHQHHQQGSQQEHRVISETDENVLSAKPTMPLKQMDRVFEVEAMPRPIPANNLQKGKRAVQQSFEAKANAISEVVQRIARSGTTLPGHHYVDGAVASELDLGD</sequence>
<feature type="region of interest" description="Disordered" evidence="2">
    <location>
        <begin position="300"/>
        <end position="320"/>
    </location>
</feature>
<gene>
    <name evidence="3" type="ORF">SAMN06295905_2831</name>
</gene>
<dbReference type="InterPro" id="IPR011010">
    <property type="entry name" value="DNA_brk_join_enz"/>
</dbReference>
<evidence type="ECO:0008006" key="5">
    <source>
        <dbReference type="Google" id="ProtNLM"/>
    </source>
</evidence>
<dbReference type="GO" id="GO:0003677">
    <property type="term" value="F:DNA binding"/>
    <property type="evidence" value="ECO:0007669"/>
    <property type="project" value="InterPro"/>
</dbReference>
<proteinExistence type="predicted"/>
<evidence type="ECO:0000313" key="4">
    <source>
        <dbReference type="Proteomes" id="UP000194474"/>
    </source>
</evidence>
<dbReference type="Proteomes" id="UP000194474">
    <property type="component" value="Unassembled WGS sequence"/>
</dbReference>
<name>A0A1Y6G5V3_9HYPH</name>
<reference evidence="4" key="1">
    <citation type="submission" date="2017-04" db="EMBL/GenBank/DDBJ databases">
        <authorList>
            <person name="Varghese N."/>
            <person name="Submissions S."/>
        </authorList>
    </citation>
    <scope>NUCLEOTIDE SEQUENCE [LARGE SCALE GENOMIC DNA]</scope>
</reference>
<dbReference type="SUPFAM" id="SSF56349">
    <property type="entry name" value="DNA breaking-rejoining enzymes"/>
    <property type="match status" value="1"/>
</dbReference>
<keyword evidence="4" id="KW-1185">Reference proteome</keyword>
<keyword evidence="1" id="KW-0233">DNA recombination</keyword>
<evidence type="ECO:0000313" key="3">
    <source>
        <dbReference type="EMBL" id="SMQ85551.1"/>
    </source>
</evidence>
<evidence type="ECO:0000256" key="2">
    <source>
        <dbReference type="SAM" id="MobiDB-lite"/>
    </source>
</evidence>
<dbReference type="GO" id="GO:0006310">
    <property type="term" value="P:DNA recombination"/>
    <property type="evidence" value="ECO:0007669"/>
    <property type="project" value="UniProtKB-KW"/>
</dbReference>
<protein>
    <recommendedName>
        <fullName evidence="5">Phage integrase family protein</fullName>
    </recommendedName>
</protein>
<organism evidence="3 4">
    <name type="scientific">Devosia lucknowensis</name>
    <dbReference type="NCBI Taxonomy" id="1096929"/>
    <lineage>
        <taxon>Bacteria</taxon>
        <taxon>Pseudomonadati</taxon>
        <taxon>Pseudomonadota</taxon>
        <taxon>Alphaproteobacteria</taxon>
        <taxon>Hyphomicrobiales</taxon>
        <taxon>Devosiaceae</taxon>
        <taxon>Devosia</taxon>
    </lineage>
</organism>
<dbReference type="AlphaFoldDB" id="A0A1Y6G5V3"/>
<evidence type="ECO:0000256" key="1">
    <source>
        <dbReference type="ARBA" id="ARBA00023172"/>
    </source>
</evidence>
<dbReference type="RefSeq" id="WP_086471204.1">
    <property type="nucleotide sequence ID" value="NZ_FXWK01000002.1"/>
</dbReference>
<dbReference type="GO" id="GO:0015074">
    <property type="term" value="P:DNA integration"/>
    <property type="evidence" value="ECO:0007669"/>
    <property type="project" value="InterPro"/>
</dbReference>
<dbReference type="Gene3D" id="1.10.443.10">
    <property type="entry name" value="Intergrase catalytic core"/>
    <property type="match status" value="1"/>
</dbReference>
<dbReference type="OrthoDB" id="8272756at2"/>
<accession>A0A1Y6G5V3</accession>
<dbReference type="InterPro" id="IPR013762">
    <property type="entry name" value="Integrase-like_cat_sf"/>
</dbReference>